<organism evidence="2 3">
    <name type="scientific">Dermatophagoides farinae</name>
    <name type="common">American house dust mite</name>
    <dbReference type="NCBI Taxonomy" id="6954"/>
    <lineage>
        <taxon>Eukaryota</taxon>
        <taxon>Metazoa</taxon>
        <taxon>Ecdysozoa</taxon>
        <taxon>Arthropoda</taxon>
        <taxon>Chelicerata</taxon>
        <taxon>Arachnida</taxon>
        <taxon>Acari</taxon>
        <taxon>Acariformes</taxon>
        <taxon>Sarcoptiformes</taxon>
        <taxon>Astigmata</taxon>
        <taxon>Psoroptidia</taxon>
        <taxon>Analgoidea</taxon>
        <taxon>Pyroglyphidae</taxon>
        <taxon>Dermatophagoidinae</taxon>
        <taxon>Dermatophagoides</taxon>
    </lineage>
</organism>
<evidence type="ECO:0000256" key="1">
    <source>
        <dbReference type="SAM" id="MobiDB-lite"/>
    </source>
</evidence>
<gene>
    <name evidence="2" type="ORF">DERF_004440</name>
</gene>
<comment type="caution">
    <text evidence="2">The sequence shown here is derived from an EMBL/GenBank/DDBJ whole genome shotgun (WGS) entry which is preliminary data.</text>
</comment>
<evidence type="ECO:0000313" key="2">
    <source>
        <dbReference type="EMBL" id="KAH9520750.1"/>
    </source>
</evidence>
<dbReference type="Proteomes" id="UP000790347">
    <property type="component" value="Unassembled WGS sequence"/>
</dbReference>
<dbReference type="AlphaFoldDB" id="A0A922LA31"/>
<feature type="compositionally biased region" description="Acidic residues" evidence="1">
    <location>
        <begin position="158"/>
        <end position="167"/>
    </location>
</feature>
<proteinExistence type="predicted"/>
<evidence type="ECO:0000313" key="3">
    <source>
        <dbReference type="Proteomes" id="UP000790347"/>
    </source>
</evidence>
<accession>A0A922LA31</accession>
<reference evidence="2" key="2">
    <citation type="journal article" date="2022" name="Res Sq">
        <title>Comparative Genomics Reveals Insights into the Divergent Evolution of Astigmatic Mites and Household Pest Adaptations.</title>
        <authorList>
            <person name="Xiong Q."/>
            <person name="Wan A.T.-Y."/>
            <person name="Liu X.-Y."/>
            <person name="Fung C.S.-H."/>
            <person name="Xiao X."/>
            <person name="Malainual N."/>
            <person name="Hou J."/>
            <person name="Wang L."/>
            <person name="Wang M."/>
            <person name="Yang K."/>
            <person name="Cui Y."/>
            <person name="Leung E."/>
            <person name="Nong W."/>
            <person name="Shin S.-K."/>
            <person name="Au S."/>
            <person name="Jeong K.Y."/>
            <person name="Chew F.T."/>
            <person name="Hui J."/>
            <person name="Leung T.F."/>
            <person name="Tungtrongchitr A."/>
            <person name="Zhong N."/>
            <person name="Liu Z."/>
            <person name="Tsui S."/>
        </authorList>
    </citation>
    <scope>NUCLEOTIDE SEQUENCE</scope>
    <source>
        <strain evidence="2">Derf</strain>
        <tissue evidence="2">Whole organism</tissue>
    </source>
</reference>
<protein>
    <submittedName>
        <fullName evidence="2">Uncharacterized protein</fullName>
    </submittedName>
</protein>
<name>A0A922LA31_DERFA</name>
<feature type="region of interest" description="Disordered" evidence="1">
    <location>
        <begin position="1"/>
        <end position="21"/>
    </location>
</feature>
<keyword evidence="3" id="KW-1185">Reference proteome</keyword>
<sequence>MDNLSKNLHHHNDDDDDDDEDMKKIDKYLNAAEKLCIETDATKFLHIVHQIKTVTANIFKYYHKEIDDLKYTDDDIEVVHKDNIKIDPNTGEFEWFPENQSSLIMGEKMSSEAADDNRSHNVEPIPIKLSSSILEEDLQLSIDTESKTMDETMSSEAAADDNDDDDDDDEVLDLNKLTFDVVTKKDSRKISKNIPFARLVLMRKIRDNLSAKVHQKMKIMQFQDEHNYSIDWSKIIENQRQKYCFVQNLFTIFRKETLFLLEFISAMKIKPLPSKGPMHLRHELFKYQHGEFKGTNSRQYDAFARLFLRNLEDFYELVTGELTDFYSSAYLETAVRAFLTQEFKPVFEDDIADREIKLSQKIKACASCLFQIELDKITGVNLKMV</sequence>
<dbReference type="EMBL" id="ASGP02000002">
    <property type="protein sequence ID" value="KAH9520750.1"/>
    <property type="molecule type" value="Genomic_DNA"/>
</dbReference>
<reference evidence="2" key="1">
    <citation type="submission" date="2013-05" db="EMBL/GenBank/DDBJ databases">
        <authorList>
            <person name="Yim A.K.Y."/>
            <person name="Chan T.F."/>
            <person name="Ji K.M."/>
            <person name="Liu X.Y."/>
            <person name="Zhou J.W."/>
            <person name="Li R.Q."/>
            <person name="Yang K.Y."/>
            <person name="Li J."/>
            <person name="Li M."/>
            <person name="Law P.T.W."/>
            <person name="Wu Y.L."/>
            <person name="Cai Z.L."/>
            <person name="Qin H."/>
            <person name="Bao Y."/>
            <person name="Leung R.K.K."/>
            <person name="Ng P.K.S."/>
            <person name="Zou J."/>
            <person name="Zhong X.J."/>
            <person name="Ran P.X."/>
            <person name="Zhong N.S."/>
            <person name="Liu Z.G."/>
            <person name="Tsui S.K.W."/>
        </authorList>
    </citation>
    <scope>NUCLEOTIDE SEQUENCE</scope>
    <source>
        <strain evidence="2">Derf</strain>
        <tissue evidence="2">Whole organism</tissue>
    </source>
</reference>
<feature type="region of interest" description="Disordered" evidence="1">
    <location>
        <begin position="145"/>
        <end position="167"/>
    </location>
</feature>